<feature type="transmembrane region" description="Helical" evidence="1">
    <location>
        <begin position="105"/>
        <end position="125"/>
    </location>
</feature>
<feature type="transmembrane region" description="Helical" evidence="1">
    <location>
        <begin position="225"/>
        <end position="243"/>
    </location>
</feature>
<dbReference type="GO" id="GO:0016747">
    <property type="term" value="F:acyltransferase activity, transferring groups other than amino-acyl groups"/>
    <property type="evidence" value="ECO:0007669"/>
    <property type="project" value="InterPro"/>
</dbReference>
<evidence type="ECO:0000256" key="1">
    <source>
        <dbReference type="SAM" id="Phobius"/>
    </source>
</evidence>
<sequence length="508" mass="58727">WIYIVERFHKGSALIRIFFLLQIGVTFWYGFIIMRHPPVWFDSLPFLLKEGTIFATNATLTLPLGNYIPLLDGVYWSLAPEMIFYLLYPYLFSPTVQTMRKKSNIFIAVFIVSLFSLFFGLSMLFKHSQGLTMLFIEYFIYFCGGIIIANTLPDTTKKASRFYYYLINPITFLLLLFLSYFFLNKSFGTNAVIIRLLLIFPFGYIVYSLIQKETLLTRLFQQKTFLFLGTISYSMYIGHTAIIDGMHLIFKPYNAWTNILFLLGTAFVFLLVSTMLHYIIEKPYFQFKPTKKLLALPAQNSKTAYGIVFMVILFIFFSTYTSDYNFFSVQKKYTNIIPSSILLSHIPYTFSFISQENNMGVILVHLTNAVGDMLTKTEAIDPNKHQRFQIRMKEQGMMQWYASQDTAPAEIGNSSSYPFGFPPIIDSKNKTYIVEMSIKDIDYTSTVIFNKDTYPLTTIHQIPKQTLLKNPLKLLAHVTDRLQTAFTNPEAQLVGACITPFFLLLFAL</sequence>
<dbReference type="Pfam" id="PF01757">
    <property type="entry name" value="Acyl_transf_3"/>
    <property type="match status" value="1"/>
</dbReference>
<name>A0A2M7LK35_9BACT</name>
<feature type="transmembrane region" description="Helical" evidence="1">
    <location>
        <begin position="162"/>
        <end position="183"/>
    </location>
</feature>
<feature type="transmembrane region" description="Helical" evidence="1">
    <location>
        <begin position="189"/>
        <end position="210"/>
    </location>
</feature>
<dbReference type="InterPro" id="IPR002656">
    <property type="entry name" value="Acyl_transf_3_dom"/>
</dbReference>
<dbReference type="GO" id="GO:0016020">
    <property type="term" value="C:membrane"/>
    <property type="evidence" value="ECO:0007669"/>
    <property type="project" value="TreeGrafter"/>
</dbReference>
<proteinExistence type="predicted"/>
<keyword evidence="1" id="KW-1133">Transmembrane helix</keyword>
<reference evidence="4" key="1">
    <citation type="submission" date="2017-09" db="EMBL/GenBank/DDBJ databases">
        <title>Depth-based differentiation of microbial function through sediment-hosted aquifers and enrichment of novel symbionts in the deep terrestrial subsurface.</title>
        <authorList>
            <person name="Probst A.J."/>
            <person name="Ladd B."/>
            <person name="Jarett J.K."/>
            <person name="Geller-Mcgrath D.E."/>
            <person name="Sieber C.M.K."/>
            <person name="Emerson J.B."/>
            <person name="Anantharaman K."/>
            <person name="Thomas B.C."/>
            <person name="Malmstrom R."/>
            <person name="Stieglmeier M."/>
            <person name="Klingl A."/>
            <person name="Woyke T."/>
            <person name="Ryan C.M."/>
            <person name="Banfield J.F."/>
        </authorList>
    </citation>
    <scope>NUCLEOTIDE SEQUENCE [LARGE SCALE GENOMIC DNA]</scope>
</reference>
<dbReference type="InterPro" id="IPR050879">
    <property type="entry name" value="Acyltransferase_3"/>
</dbReference>
<accession>A0A2M7LK35</accession>
<evidence type="ECO:0000259" key="2">
    <source>
        <dbReference type="Pfam" id="PF01757"/>
    </source>
</evidence>
<feature type="non-terminal residue" evidence="3">
    <location>
        <position position="1"/>
    </location>
</feature>
<feature type="transmembrane region" description="Helical" evidence="1">
    <location>
        <begin position="74"/>
        <end position="93"/>
    </location>
</feature>
<feature type="transmembrane region" description="Helical" evidence="1">
    <location>
        <begin position="255"/>
        <end position="280"/>
    </location>
</feature>
<dbReference type="AlphaFoldDB" id="A0A2M7LK35"/>
<dbReference type="PANTHER" id="PTHR23028">
    <property type="entry name" value="ACETYLTRANSFERASE"/>
    <property type="match status" value="1"/>
</dbReference>
<organism evidence="3 4">
    <name type="scientific">Candidatus Roizmanbacteria bacterium CG_4_10_14_3_um_filter_39_13</name>
    <dbReference type="NCBI Taxonomy" id="1974831"/>
    <lineage>
        <taxon>Bacteria</taxon>
        <taxon>Candidatus Roizmaniibacteriota</taxon>
    </lineage>
</organism>
<feature type="transmembrane region" description="Helical" evidence="1">
    <location>
        <begin position="301"/>
        <end position="320"/>
    </location>
</feature>
<feature type="transmembrane region" description="Helical" evidence="1">
    <location>
        <begin position="131"/>
        <end position="150"/>
    </location>
</feature>
<feature type="domain" description="Acyltransferase 3" evidence="2">
    <location>
        <begin position="18"/>
        <end position="276"/>
    </location>
</feature>
<gene>
    <name evidence="3" type="ORF">COZ40_03380</name>
</gene>
<keyword evidence="1" id="KW-0812">Transmembrane</keyword>
<dbReference type="Proteomes" id="UP000228500">
    <property type="component" value="Unassembled WGS sequence"/>
</dbReference>
<dbReference type="PANTHER" id="PTHR23028:SF53">
    <property type="entry name" value="ACYL_TRANSF_3 DOMAIN-CONTAINING PROTEIN"/>
    <property type="match status" value="1"/>
</dbReference>
<keyword evidence="1" id="KW-0472">Membrane</keyword>
<evidence type="ECO:0000313" key="4">
    <source>
        <dbReference type="Proteomes" id="UP000228500"/>
    </source>
</evidence>
<dbReference type="EMBL" id="PFJH01000141">
    <property type="protein sequence ID" value="PIX68418.1"/>
    <property type="molecule type" value="Genomic_DNA"/>
</dbReference>
<dbReference type="GO" id="GO:0000271">
    <property type="term" value="P:polysaccharide biosynthetic process"/>
    <property type="evidence" value="ECO:0007669"/>
    <property type="project" value="TreeGrafter"/>
</dbReference>
<comment type="caution">
    <text evidence="3">The sequence shown here is derived from an EMBL/GenBank/DDBJ whole genome shotgun (WGS) entry which is preliminary data.</text>
</comment>
<feature type="transmembrane region" description="Helical" evidence="1">
    <location>
        <begin position="13"/>
        <end position="34"/>
    </location>
</feature>
<evidence type="ECO:0000313" key="3">
    <source>
        <dbReference type="EMBL" id="PIX68418.1"/>
    </source>
</evidence>
<protein>
    <recommendedName>
        <fullName evidence="2">Acyltransferase 3 domain-containing protein</fullName>
    </recommendedName>
</protein>